<evidence type="ECO:0000313" key="3">
    <source>
        <dbReference type="EMBL" id="KAF5346645.1"/>
    </source>
</evidence>
<dbReference type="OrthoDB" id="2828670at2759"/>
<feature type="chain" id="PRO_5034076542" description="Secreted protein" evidence="2">
    <location>
        <begin position="33"/>
        <end position="239"/>
    </location>
</feature>
<evidence type="ECO:0000256" key="1">
    <source>
        <dbReference type="SAM" id="MobiDB-lite"/>
    </source>
</evidence>
<protein>
    <recommendedName>
        <fullName evidence="5">Secreted protein</fullName>
    </recommendedName>
</protein>
<organism evidence="3 4">
    <name type="scientific">Tetrapyrgos nigripes</name>
    <dbReference type="NCBI Taxonomy" id="182062"/>
    <lineage>
        <taxon>Eukaryota</taxon>
        <taxon>Fungi</taxon>
        <taxon>Dikarya</taxon>
        <taxon>Basidiomycota</taxon>
        <taxon>Agaricomycotina</taxon>
        <taxon>Agaricomycetes</taxon>
        <taxon>Agaricomycetidae</taxon>
        <taxon>Agaricales</taxon>
        <taxon>Marasmiineae</taxon>
        <taxon>Marasmiaceae</taxon>
        <taxon>Tetrapyrgos</taxon>
    </lineage>
</organism>
<dbReference type="AlphaFoldDB" id="A0A8H5FR83"/>
<keyword evidence="2" id="KW-0732">Signal</keyword>
<keyword evidence="4" id="KW-1185">Reference proteome</keyword>
<accession>A0A8H5FR83</accession>
<evidence type="ECO:0008006" key="5">
    <source>
        <dbReference type="Google" id="ProtNLM"/>
    </source>
</evidence>
<dbReference type="EMBL" id="JAACJM010000100">
    <property type="protein sequence ID" value="KAF5346645.1"/>
    <property type="molecule type" value="Genomic_DNA"/>
</dbReference>
<sequence>MPTPSAFSSKSAFARTLAIATLTLIPLVVVDAVAFPKGGGGGKGGGSGGTTGGSTGGKGGSGGSGSGGSGSGGSGALEQLGQDILGILPSGGTQVGVHCGTTSDANLDDCKFLVDPNNWGGAFADNNVCHYTNPITQEINAAAYNVACHGQCQESFSAHSGSQADQFFPTIGCVYVARMPQDSLKDNSDLIREQAAGLFGCADTSKNKVNVMTQLSNKIGVCISNGNGCGDCFDDSDFS</sequence>
<dbReference type="Proteomes" id="UP000559256">
    <property type="component" value="Unassembled WGS sequence"/>
</dbReference>
<name>A0A8H5FR83_9AGAR</name>
<proteinExistence type="predicted"/>
<evidence type="ECO:0000256" key="2">
    <source>
        <dbReference type="SAM" id="SignalP"/>
    </source>
</evidence>
<feature type="signal peptide" evidence="2">
    <location>
        <begin position="1"/>
        <end position="32"/>
    </location>
</feature>
<gene>
    <name evidence="3" type="ORF">D9758_013193</name>
</gene>
<evidence type="ECO:0000313" key="4">
    <source>
        <dbReference type="Proteomes" id="UP000559256"/>
    </source>
</evidence>
<feature type="region of interest" description="Disordered" evidence="1">
    <location>
        <begin position="39"/>
        <end position="73"/>
    </location>
</feature>
<comment type="caution">
    <text evidence="3">The sequence shown here is derived from an EMBL/GenBank/DDBJ whole genome shotgun (WGS) entry which is preliminary data.</text>
</comment>
<reference evidence="3 4" key="1">
    <citation type="journal article" date="2020" name="ISME J.">
        <title>Uncovering the hidden diversity of litter-decomposition mechanisms in mushroom-forming fungi.</title>
        <authorList>
            <person name="Floudas D."/>
            <person name="Bentzer J."/>
            <person name="Ahren D."/>
            <person name="Johansson T."/>
            <person name="Persson P."/>
            <person name="Tunlid A."/>
        </authorList>
    </citation>
    <scope>NUCLEOTIDE SEQUENCE [LARGE SCALE GENOMIC DNA]</scope>
    <source>
        <strain evidence="3 4">CBS 291.85</strain>
    </source>
</reference>